<dbReference type="SUPFAM" id="SSF53756">
    <property type="entry name" value="UDP-Glycosyltransferase/glycogen phosphorylase"/>
    <property type="match status" value="1"/>
</dbReference>
<dbReference type="PANTHER" id="PTHR45947:SF3">
    <property type="entry name" value="SULFOQUINOVOSYL TRANSFERASE SQD2"/>
    <property type="match status" value="1"/>
</dbReference>
<dbReference type="KEGG" id="pdx:Psed_1742"/>
<dbReference type="HOGENOM" id="CLU_009583_2_3_11"/>
<evidence type="ECO:0000256" key="3">
    <source>
        <dbReference type="SAM" id="MobiDB-lite"/>
    </source>
</evidence>
<evidence type="ECO:0000256" key="1">
    <source>
        <dbReference type="ARBA" id="ARBA00022676"/>
    </source>
</evidence>
<dbReference type="Gene3D" id="3.40.50.2000">
    <property type="entry name" value="Glycogen Phosphorylase B"/>
    <property type="match status" value="2"/>
</dbReference>
<proteinExistence type="predicted"/>
<dbReference type="GO" id="GO:0016757">
    <property type="term" value="F:glycosyltransferase activity"/>
    <property type="evidence" value="ECO:0007669"/>
    <property type="project" value="UniProtKB-KW"/>
</dbReference>
<evidence type="ECO:0000259" key="4">
    <source>
        <dbReference type="Pfam" id="PF00534"/>
    </source>
</evidence>
<reference evidence="6 7" key="1">
    <citation type="journal article" date="2011" name="J. Bacteriol.">
        <title>Genome sequence of the 1,4-dioxane-degrading Pseudonocardia dioxanivorans strain CB1190.</title>
        <authorList>
            <person name="Sales C.M."/>
            <person name="Mahendra S."/>
            <person name="Grostern A."/>
            <person name="Parales R.E."/>
            <person name="Goodwin L.A."/>
            <person name="Woyke T."/>
            <person name="Nolan M."/>
            <person name="Lapidus A."/>
            <person name="Chertkov O."/>
            <person name="Ovchinnikova G."/>
            <person name="Sczyrba A."/>
            <person name="Alvarez-Cohen L."/>
        </authorList>
    </citation>
    <scope>NUCLEOTIDE SEQUENCE [LARGE SCALE GENOMIC DNA]</scope>
    <source>
        <strain evidence="7">ATCC 55486 / DSM 44775 / JCM 13855 / CB1190</strain>
    </source>
</reference>
<dbReference type="GO" id="GO:1901137">
    <property type="term" value="P:carbohydrate derivative biosynthetic process"/>
    <property type="evidence" value="ECO:0007669"/>
    <property type="project" value="UniProtKB-ARBA"/>
</dbReference>
<keyword evidence="1" id="KW-0328">Glycosyltransferase</keyword>
<feature type="domain" description="Glycosyl transferase family 1" evidence="4">
    <location>
        <begin position="222"/>
        <end position="379"/>
    </location>
</feature>
<evidence type="ECO:0000256" key="2">
    <source>
        <dbReference type="ARBA" id="ARBA00022679"/>
    </source>
</evidence>
<dbReference type="CDD" id="cd03801">
    <property type="entry name" value="GT4_PimA-like"/>
    <property type="match status" value="1"/>
</dbReference>
<dbReference type="InterPro" id="IPR050194">
    <property type="entry name" value="Glycosyltransferase_grp1"/>
</dbReference>
<dbReference type="Pfam" id="PF00534">
    <property type="entry name" value="Glycos_transf_1"/>
    <property type="match status" value="1"/>
</dbReference>
<dbReference type="STRING" id="675635.Psed_1742"/>
<dbReference type="AlphaFoldDB" id="F4CMJ3"/>
<dbReference type="PANTHER" id="PTHR45947">
    <property type="entry name" value="SULFOQUINOVOSYL TRANSFERASE SQD2"/>
    <property type="match status" value="1"/>
</dbReference>
<name>F4CMJ3_PSEUX</name>
<dbReference type="Proteomes" id="UP000007809">
    <property type="component" value="Chromosome"/>
</dbReference>
<evidence type="ECO:0000313" key="7">
    <source>
        <dbReference type="Proteomes" id="UP000007809"/>
    </source>
</evidence>
<feature type="compositionally biased region" description="Low complexity" evidence="3">
    <location>
        <begin position="48"/>
        <end position="59"/>
    </location>
</feature>
<evidence type="ECO:0000313" key="6">
    <source>
        <dbReference type="EMBL" id="AEA23977.1"/>
    </source>
</evidence>
<feature type="region of interest" description="Disordered" evidence="3">
    <location>
        <begin position="44"/>
        <end position="64"/>
    </location>
</feature>
<keyword evidence="2 6" id="KW-0808">Transferase</keyword>
<dbReference type="eggNOG" id="COG0297">
    <property type="taxonomic scope" value="Bacteria"/>
</dbReference>
<sequence>MARMRVLVLSWEYPPVVVGGLGRHVHALVRELAAAGHEVVVVSRRQTGTDAATHPTTDGPDPDDPRIRVLHVAEDPAHLRFSDDLVAWALAMGHAMLRAALTRLAGWRPDVVHAHDWLVAHPAIALADVLGVPLVATIHATEAGRHAGWLTTPLSRQVHSVEWWLARRADAVVTCSRAMRAEVATLFDLDPSEISVVHNGIAPRRWSVPPTAREAARRRWAPGGVPLLASFGRLEYEKGVQDLIAALPRVRRAYPGTRLVVAGTGTQREMLVEQARRFRVRRSVTFAGHLPDDELAALLTAASAVVLPSRYEPFGIVALEAAAAGAPLVASTAGGLGEVVVDGETGLSFAPGDVAGIAAAVDAVLADPAAAAERAHRARARLGPDFGWPVIAVRTAEIYAAAPAGGPIDVGRPKIPTGNVLGPA</sequence>
<feature type="domain" description="Glycosyltransferase subfamily 4-like N-terminal" evidence="5">
    <location>
        <begin position="18"/>
        <end position="204"/>
    </location>
</feature>
<dbReference type="InterPro" id="IPR001296">
    <property type="entry name" value="Glyco_trans_1"/>
</dbReference>
<dbReference type="EMBL" id="CP002593">
    <property type="protein sequence ID" value="AEA23977.1"/>
    <property type="molecule type" value="Genomic_DNA"/>
</dbReference>
<dbReference type="Pfam" id="PF13439">
    <property type="entry name" value="Glyco_transf_4"/>
    <property type="match status" value="1"/>
</dbReference>
<evidence type="ECO:0000259" key="5">
    <source>
        <dbReference type="Pfam" id="PF13439"/>
    </source>
</evidence>
<organism evidence="6 7">
    <name type="scientific">Pseudonocardia dioxanivorans (strain ATCC 55486 / DSM 44775 / JCM 13855 / CB1190)</name>
    <dbReference type="NCBI Taxonomy" id="675635"/>
    <lineage>
        <taxon>Bacteria</taxon>
        <taxon>Bacillati</taxon>
        <taxon>Actinomycetota</taxon>
        <taxon>Actinomycetes</taxon>
        <taxon>Pseudonocardiales</taxon>
        <taxon>Pseudonocardiaceae</taxon>
        <taxon>Pseudonocardia</taxon>
    </lineage>
</organism>
<accession>F4CMJ3</accession>
<keyword evidence="7" id="KW-1185">Reference proteome</keyword>
<gene>
    <name evidence="6" type="ordered locus">Psed_1742</name>
</gene>
<dbReference type="InterPro" id="IPR028098">
    <property type="entry name" value="Glyco_trans_4-like_N"/>
</dbReference>
<protein>
    <submittedName>
        <fullName evidence="6">Glycosyl transferase group 1</fullName>
    </submittedName>
</protein>